<dbReference type="OrthoDB" id="412286at2759"/>
<dbReference type="EMBL" id="CAMXCT010001339">
    <property type="protein sequence ID" value="CAI3989172.1"/>
    <property type="molecule type" value="Genomic_DNA"/>
</dbReference>
<evidence type="ECO:0000259" key="5">
    <source>
        <dbReference type="PROSITE" id="PS51858"/>
    </source>
</evidence>
<dbReference type="EMBL" id="CAMXCT030001339">
    <property type="protein sequence ID" value="CAL4776484.1"/>
    <property type="molecule type" value="Genomic_DNA"/>
</dbReference>
<dbReference type="InterPro" id="IPR042266">
    <property type="entry name" value="PPPDE_sf"/>
</dbReference>
<evidence type="ECO:0000313" key="8">
    <source>
        <dbReference type="EMBL" id="CAL4776484.1"/>
    </source>
</evidence>
<sequence length="795" mass="87823">MGQSHGGVGVRKRRISLTSRQSLTSNESEWTEHSHKDVDDGSSSDEDDDIDPHKDLAYDDMILLVMTPNLFSLPQQERVVKNVKLGDNVEAIGRNTVLLHVYDLDERWEGPNNMIVCPIDEFTIGGAFHSGVEVFGNEWSYGKRGVTCQPPRTAEDHVYRCSIPLGNTDKSIEEVAVLLQELCREWKGSDYDLFAHNCCSFAGEFCRRLGVGDQFPSWIDRFARLLANASHGLDHVGTQVRSAFGSVEKGLGQLSIFVSSLVVDDVAEEEEDIEVIYGDMDDMDNMKEGTYIQVSRTEIKMTVSHRWLPRNARRVAPKLALVERMAIQQADHFQPGSNVEYWSSRGWIPTQVKRYDKVTGLYDLECKPQVHRTNVRPACEPQKYAIGEWIQYYSVGQKCWGPAQVLEFTGRNYAVTCKQGFVPPWKLRKWKGEITRPQGCVIRGRGRGQTVNWDDDRNGASVFIEVGSLAEPGSAKSSTSISAGHCSFHLPVGLPGTPKSAGAAGTEERVSHKASENSQPERIESQPSMRSGRLTAVPDPGSSNYAAVPVGSFSMQMGVPAGAFPGGTEARPMRKASENSQPERMESQPSMRSGRLTVVPDPGSNNYAAVPVGSFPMQMGVPAGAFPGGTEARPMRKASENSQPERMESQPSIRSNNYAAVPVGSFPMQMGVPAGAFPGGTEARPMRKASENSQPERMESQRSEAAQSTRCSTVSDSEAEMFPEGSLVEYRSQSNNECWMKAVVRRIHLSDSGSKLYDLNIREKADPSRIRLSQPQPQPSIPRNDGKISLWIRPD</sequence>
<accession>A0A9P1CDI7</accession>
<proteinExistence type="inferred from homology"/>
<dbReference type="Pfam" id="PF05903">
    <property type="entry name" value="Peptidase_C97"/>
    <property type="match status" value="1"/>
</dbReference>
<feature type="compositionally biased region" description="Polar residues" evidence="4">
    <location>
        <begin position="703"/>
        <end position="716"/>
    </location>
</feature>
<name>A0A9P1CDI7_9DINO</name>
<dbReference type="GO" id="GO:0016579">
    <property type="term" value="P:protein deubiquitination"/>
    <property type="evidence" value="ECO:0007669"/>
    <property type="project" value="TreeGrafter"/>
</dbReference>
<feature type="compositionally biased region" description="Basic and acidic residues" evidence="4">
    <location>
        <begin position="633"/>
        <end position="648"/>
    </location>
</feature>
<feature type="compositionally biased region" description="Acidic residues" evidence="4">
    <location>
        <begin position="40"/>
        <end position="50"/>
    </location>
</feature>
<protein>
    <submittedName>
        <fullName evidence="8">PPPDE domain-containing protein</fullName>
    </submittedName>
</protein>
<dbReference type="PANTHER" id="PTHR12378">
    <property type="entry name" value="DESUMOYLATING ISOPEPTIDASE"/>
    <property type="match status" value="1"/>
</dbReference>
<evidence type="ECO:0000256" key="3">
    <source>
        <dbReference type="ARBA" id="ARBA00022801"/>
    </source>
</evidence>
<dbReference type="PANTHER" id="PTHR12378:SF9">
    <property type="entry name" value="OS06G0107000 PROTEIN"/>
    <property type="match status" value="1"/>
</dbReference>
<dbReference type="Gene3D" id="3.90.1720.30">
    <property type="entry name" value="PPPDE domains"/>
    <property type="match status" value="1"/>
</dbReference>
<evidence type="ECO:0000256" key="4">
    <source>
        <dbReference type="SAM" id="MobiDB-lite"/>
    </source>
</evidence>
<evidence type="ECO:0000313" key="7">
    <source>
        <dbReference type="EMBL" id="CAL1142547.1"/>
    </source>
</evidence>
<feature type="region of interest" description="Disordered" evidence="4">
    <location>
        <begin position="564"/>
        <end position="595"/>
    </location>
</feature>
<comment type="similarity">
    <text evidence="1">Belongs to the DeSI family.</text>
</comment>
<evidence type="ECO:0000256" key="2">
    <source>
        <dbReference type="ARBA" id="ARBA00022670"/>
    </source>
</evidence>
<feature type="compositionally biased region" description="Basic and acidic residues" evidence="4">
    <location>
        <begin position="506"/>
        <end position="524"/>
    </location>
</feature>
<evidence type="ECO:0000256" key="1">
    <source>
        <dbReference type="ARBA" id="ARBA00008140"/>
    </source>
</evidence>
<dbReference type="GO" id="GO:0101005">
    <property type="term" value="F:deubiquitinase activity"/>
    <property type="evidence" value="ECO:0007669"/>
    <property type="project" value="TreeGrafter"/>
</dbReference>
<dbReference type="SMART" id="SM01179">
    <property type="entry name" value="DUF862"/>
    <property type="match status" value="1"/>
</dbReference>
<keyword evidence="2" id="KW-0645">Protease</keyword>
<feature type="region of interest" description="Disordered" evidence="4">
    <location>
        <begin position="765"/>
        <end position="795"/>
    </location>
</feature>
<reference evidence="7" key="2">
    <citation type="submission" date="2024-04" db="EMBL/GenBank/DDBJ databases">
        <authorList>
            <person name="Chen Y."/>
            <person name="Shah S."/>
            <person name="Dougan E. K."/>
            <person name="Thang M."/>
            <person name="Chan C."/>
        </authorList>
    </citation>
    <scope>NUCLEOTIDE SEQUENCE [LARGE SCALE GENOMIC DNA]</scope>
</reference>
<dbReference type="Proteomes" id="UP001152797">
    <property type="component" value="Unassembled WGS sequence"/>
</dbReference>
<organism evidence="6">
    <name type="scientific">Cladocopium goreaui</name>
    <dbReference type="NCBI Taxonomy" id="2562237"/>
    <lineage>
        <taxon>Eukaryota</taxon>
        <taxon>Sar</taxon>
        <taxon>Alveolata</taxon>
        <taxon>Dinophyceae</taxon>
        <taxon>Suessiales</taxon>
        <taxon>Symbiodiniaceae</taxon>
        <taxon>Cladocopium</taxon>
    </lineage>
</organism>
<feature type="region of interest" description="Disordered" evidence="4">
    <location>
        <begin position="626"/>
        <end position="653"/>
    </location>
</feature>
<keyword evidence="3" id="KW-0378">Hydrolase</keyword>
<feature type="domain" description="PPPDE" evidence="5">
    <location>
        <begin position="95"/>
        <end position="228"/>
    </location>
</feature>
<dbReference type="GO" id="GO:0006508">
    <property type="term" value="P:proteolysis"/>
    <property type="evidence" value="ECO:0007669"/>
    <property type="project" value="UniProtKB-KW"/>
</dbReference>
<dbReference type="AlphaFoldDB" id="A0A9P1CDI7"/>
<evidence type="ECO:0000313" key="9">
    <source>
        <dbReference type="Proteomes" id="UP001152797"/>
    </source>
</evidence>
<feature type="compositionally biased region" description="Basic and acidic residues" evidence="4">
    <location>
        <begin position="30"/>
        <end position="39"/>
    </location>
</feature>
<feature type="compositionally biased region" description="Basic and acidic residues" evidence="4">
    <location>
        <begin position="571"/>
        <end position="586"/>
    </location>
</feature>
<feature type="region of interest" description="Disordered" evidence="4">
    <location>
        <begin position="672"/>
        <end position="718"/>
    </location>
</feature>
<feature type="compositionally biased region" description="Polar residues" evidence="4">
    <location>
        <begin position="16"/>
        <end position="28"/>
    </location>
</feature>
<keyword evidence="9" id="KW-1185">Reference proteome</keyword>
<reference evidence="6" key="1">
    <citation type="submission" date="2022-10" db="EMBL/GenBank/DDBJ databases">
        <authorList>
            <person name="Chen Y."/>
            <person name="Dougan E. K."/>
            <person name="Chan C."/>
            <person name="Rhodes N."/>
            <person name="Thang M."/>
        </authorList>
    </citation>
    <scope>NUCLEOTIDE SEQUENCE</scope>
</reference>
<feature type="region of interest" description="Disordered" evidence="4">
    <location>
        <begin position="497"/>
        <end position="534"/>
    </location>
</feature>
<dbReference type="PROSITE" id="PS51858">
    <property type="entry name" value="PPPDE"/>
    <property type="match status" value="1"/>
</dbReference>
<gene>
    <name evidence="6" type="ORF">C1SCF055_LOCUS16264</name>
</gene>
<dbReference type="InterPro" id="IPR008580">
    <property type="entry name" value="PPPDE_dom"/>
</dbReference>
<feature type="region of interest" description="Disordered" evidence="4">
    <location>
        <begin position="1"/>
        <end position="52"/>
    </location>
</feature>
<feature type="compositionally biased region" description="Basic and acidic residues" evidence="4">
    <location>
        <begin position="684"/>
        <end position="702"/>
    </location>
</feature>
<comment type="caution">
    <text evidence="6">The sequence shown here is derived from an EMBL/GenBank/DDBJ whole genome shotgun (WGS) entry which is preliminary data.</text>
</comment>
<evidence type="ECO:0000313" key="6">
    <source>
        <dbReference type="EMBL" id="CAI3989172.1"/>
    </source>
</evidence>
<dbReference type="EMBL" id="CAMXCT020001339">
    <property type="protein sequence ID" value="CAL1142547.1"/>
    <property type="molecule type" value="Genomic_DNA"/>
</dbReference>